<proteinExistence type="inferred from homology"/>
<evidence type="ECO:0000256" key="2">
    <source>
        <dbReference type="HAMAP-Rule" id="MF_00048"/>
    </source>
</evidence>
<dbReference type="GO" id="GO:0003676">
    <property type="term" value="F:nucleic acid binding"/>
    <property type="evidence" value="ECO:0007669"/>
    <property type="project" value="InterPro"/>
</dbReference>
<organism evidence="3 4">
    <name type="scientific">Truepera radiovictrix (strain DSM 17093 / CIP 108686 / LMG 22925 / RQ-24)</name>
    <dbReference type="NCBI Taxonomy" id="649638"/>
    <lineage>
        <taxon>Bacteria</taxon>
        <taxon>Thermotogati</taxon>
        <taxon>Deinococcota</taxon>
        <taxon>Deinococci</taxon>
        <taxon>Trueperales</taxon>
        <taxon>Trueperaceae</taxon>
        <taxon>Truepera</taxon>
    </lineage>
</organism>
<dbReference type="PANTHER" id="PTHR34039:SF1">
    <property type="entry name" value="UPF0102 PROTEIN YRAN"/>
    <property type="match status" value="1"/>
</dbReference>
<accession>D7CWT1</accession>
<dbReference type="eggNOG" id="COG0792">
    <property type="taxonomic scope" value="Bacteria"/>
</dbReference>
<evidence type="ECO:0000313" key="4">
    <source>
        <dbReference type="Proteomes" id="UP000000379"/>
    </source>
</evidence>
<dbReference type="NCBIfam" id="NF009150">
    <property type="entry name" value="PRK12497.1-3"/>
    <property type="match status" value="1"/>
</dbReference>
<comment type="similarity">
    <text evidence="1 2">Belongs to the UPF0102 family.</text>
</comment>
<dbReference type="Pfam" id="PF02021">
    <property type="entry name" value="UPF0102"/>
    <property type="match status" value="1"/>
</dbReference>
<dbReference type="InterPro" id="IPR003509">
    <property type="entry name" value="UPF0102_YraN-like"/>
</dbReference>
<dbReference type="SUPFAM" id="SSF52980">
    <property type="entry name" value="Restriction endonuclease-like"/>
    <property type="match status" value="1"/>
</dbReference>
<dbReference type="InterPro" id="IPR011856">
    <property type="entry name" value="tRNA_endonuc-like_dom_sf"/>
</dbReference>
<dbReference type="AlphaFoldDB" id="D7CWT1"/>
<dbReference type="InterPro" id="IPR011335">
    <property type="entry name" value="Restrct_endonuc-II-like"/>
</dbReference>
<dbReference type="HAMAP" id="MF_00048">
    <property type="entry name" value="UPF0102"/>
    <property type="match status" value="1"/>
</dbReference>
<reference evidence="3 4" key="2">
    <citation type="journal article" date="2011" name="Stand. Genomic Sci.">
        <title>Complete genome sequence of Truepera radiovictrix type strain (RQ-24).</title>
        <authorList>
            <person name="Ivanova N."/>
            <person name="Rohde C."/>
            <person name="Munk C."/>
            <person name="Nolan M."/>
            <person name="Lucas S."/>
            <person name="Del Rio T.G."/>
            <person name="Tice H."/>
            <person name="Deshpande S."/>
            <person name="Cheng J.F."/>
            <person name="Tapia R."/>
            <person name="Han C."/>
            <person name="Goodwin L."/>
            <person name="Pitluck S."/>
            <person name="Liolios K."/>
            <person name="Mavromatis K."/>
            <person name="Mikhailova N."/>
            <person name="Pati A."/>
            <person name="Chen A."/>
            <person name="Palaniappan K."/>
            <person name="Land M."/>
            <person name="Hauser L."/>
            <person name="Chang Y.J."/>
            <person name="Jeffries C.D."/>
            <person name="Brambilla E."/>
            <person name="Rohde M."/>
            <person name="Goker M."/>
            <person name="Tindall B.J."/>
            <person name="Woyke T."/>
            <person name="Bristow J."/>
            <person name="Eisen J.A."/>
            <person name="Markowitz V."/>
            <person name="Hugenholtz P."/>
            <person name="Kyrpides N.C."/>
            <person name="Klenk H.P."/>
            <person name="Lapidus A."/>
        </authorList>
    </citation>
    <scope>NUCLEOTIDE SEQUENCE [LARGE SCALE GENOMIC DNA]</scope>
    <source>
        <strain evidence="4">DSM 17093 / CIP 108686 / LMG 22925 / RQ-24</strain>
    </source>
</reference>
<dbReference type="CDD" id="cd20736">
    <property type="entry name" value="PoNe_Nuclease"/>
    <property type="match status" value="1"/>
</dbReference>
<protein>
    <recommendedName>
        <fullName evidence="2">UPF0102 protein Trad_0029</fullName>
    </recommendedName>
</protein>
<gene>
    <name evidence="3" type="ordered locus">Trad_0029</name>
</gene>
<dbReference type="OrthoDB" id="9802516at2"/>
<dbReference type="HOGENOM" id="CLU_115353_1_1_0"/>
<dbReference type="PANTHER" id="PTHR34039">
    <property type="entry name" value="UPF0102 PROTEIN YRAN"/>
    <property type="match status" value="1"/>
</dbReference>
<name>D7CWT1_TRURR</name>
<evidence type="ECO:0000313" key="3">
    <source>
        <dbReference type="EMBL" id="ADI13172.1"/>
    </source>
</evidence>
<dbReference type="EMBL" id="CP002049">
    <property type="protein sequence ID" value="ADI13172.1"/>
    <property type="molecule type" value="Genomic_DNA"/>
</dbReference>
<dbReference type="KEGG" id="tra:Trad_0029"/>
<reference evidence="4" key="1">
    <citation type="submission" date="2010-05" db="EMBL/GenBank/DDBJ databases">
        <title>The complete genome of Truepera radiovictris DSM 17093.</title>
        <authorList>
            <consortium name="US DOE Joint Genome Institute (JGI-PGF)"/>
            <person name="Lucas S."/>
            <person name="Copeland A."/>
            <person name="Lapidus A."/>
            <person name="Glavina del Rio T."/>
            <person name="Dalin E."/>
            <person name="Tice H."/>
            <person name="Bruce D."/>
            <person name="Goodwin L."/>
            <person name="Pitluck S."/>
            <person name="Kyrpides N."/>
            <person name="Mavromatis K."/>
            <person name="Ovchinnikova G."/>
            <person name="Munk A.C."/>
            <person name="Detter J.C."/>
            <person name="Han C."/>
            <person name="Tapia R."/>
            <person name="Land M."/>
            <person name="Hauser L."/>
            <person name="Markowitz V."/>
            <person name="Cheng J.-F."/>
            <person name="Hugenholtz P."/>
            <person name="Woyke T."/>
            <person name="Wu D."/>
            <person name="Tindall B."/>
            <person name="Pomrenke H.G."/>
            <person name="Brambilla E."/>
            <person name="Klenk H.-P."/>
            <person name="Eisen J.A."/>
        </authorList>
    </citation>
    <scope>NUCLEOTIDE SEQUENCE [LARGE SCALE GENOMIC DNA]</scope>
    <source>
        <strain evidence="4">DSM 17093 / CIP 108686 / LMG 22925 / RQ-24</strain>
    </source>
</reference>
<sequence length="112" mass="13177">MRHWAEEVAKAHLQRLGYRVVAENYRVRGAEIDLIAEAEGVLVIVEVKQRRRDRFGTPAEQLTPQKLRRLQQAALLYLAERYGRDDLPLRFDAVLVSGSRERYRLEHLQRIL</sequence>
<dbReference type="STRING" id="649638.Trad_0029"/>
<keyword evidence="4" id="KW-1185">Reference proteome</keyword>
<dbReference type="Proteomes" id="UP000000379">
    <property type="component" value="Chromosome"/>
</dbReference>
<evidence type="ECO:0000256" key="1">
    <source>
        <dbReference type="ARBA" id="ARBA00006738"/>
    </source>
</evidence>
<dbReference type="RefSeq" id="WP_013176552.1">
    <property type="nucleotide sequence ID" value="NC_014221.1"/>
</dbReference>
<dbReference type="Gene3D" id="3.40.1350.10">
    <property type="match status" value="1"/>
</dbReference>